<dbReference type="PANTHER" id="PTHR31776:SF26">
    <property type="entry name" value="SECRETED ARABINOSIDASE"/>
    <property type="match status" value="1"/>
</dbReference>
<name>A0ABW2HKR4_9ACTN</name>
<keyword evidence="4" id="KW-1185">Reference proteome</keyword>
<accession>A0ABW2HKR4</accession>
<gene>
    <name evidence="3" type="ORF">ACFQS1_07500</name>
</gene>
<evidence type="ECO:0000313" key="4">
    <source>
        <dbReference type="Proteomes" id="UP001596548"/>
    </source>
</evidence>
<evidence type="ECO:0000256" key="2">
    <source>
        <dbReference type="SAM" id="SignalP"/>
    </source>
</evidence>
<keyword evidence="2" id="KW-0732">Signal</keyword>
<dbReference type="Proteomes" id="UP001596548">
    <property type="component" value="Unassembled WGS sequence"/>
</dbReference>
<proteinExistence type="predicted"/>
<feature type="compositionally biased region" description="Low complexity" evidence="1">
    <location>
        <begin position="103"/>
        <end position="114"/>
    </location>
</feature>
<feature type="region of interest" description="Disordered" evidence="1">
    <location>
        <begin position="88"/>
        <end position="123"/>
    </location>
</feature>
<evidence type="ECO:0000313" key="3">
    <source>
        <dbReference type="EMBL" id="MFC7273818.1"/>
    </source>
</evidence>
<comment type="caution">
    <text evidence="3">The sequence shown here is derived from an EMBL/GenBank/DDBJ whole genome shotgun (WGS) entry which is preliminary data.</text>
</comment>
<feature type="chain" id="PRO_5046596738" evidence="2">
    <location>
        <begin position="29"/>
        <end position="123"/>
    </location>
</feature>
<feature type="signal peptide" evidence="2">
    <location>
        <begin position="1"/>
        <end position="28"/>
    </location>
</feature>
<evidence type="ECO:0000256" key="1">
    <source>
        <dbReference type="SAM" id="MobiDB-lite"/>
    </source>
</evidence>
<dbReference type="InterPro" id="IPR051563">
    <property type="entry name" value="Glycosyl_Hydrolase_51"/>
</dbReference>
<dbReference type="PANTHER" id="PTHR31776">
    <property type="entry name" value="ALPHA-L-ARABINOFURANOSIDASE 1"/>
    <property type="match status" value="1"/>
</dbReference>
<reference evidence="4" key="1">
    <citation type="journal article" date="2019" name="Int. J. Syst. Evol. Microbiol.">
        <title>The Global Catalogue of Microorganisms (GCM) 10K type strain sequencing project: providing services to taxonomists for standard genome sequencing and annotation.</title>
        <authorList>
            <consortium name="The Broad Institute Genomics Platform"/>
            <consortium name="The Broad Institute Genome Sequencing Center for Infectious Disease"/>
            <person name="Wu L."/>
            <person name="Ma J."/>
        </authorList>
    </citation>
    <scope>NUCLEOTIDE SEQUENCE [LARGE SCALE GENOMIC DNA]</scope>
    <source>
        <strain evidence="4">XZYJT-10</strain>
    </source>
</reference>
<organism evidence="3 4">
    <name type="scientific">Paractinoplanes rhizophilus</name>
    <dbReference type="NCBI Taxonomy" id="1416877"/>
    <lineage>
        <taxon>Bacteria</taxon>
        <taxon>Bacillati</taxon>
        <taxon>Actinomycetota</taxon>
        <taxon>Actinomycetes</taxon>
        <taxon>Micromonosporales</taxon>
        <taxon>Micromonosporaceae</taxon>
        <taxon>Paractinoplanes</taxon>
    </lineage>
</organism>
<dbReference type="EMBL" id="JBHTBJ010000004">
    <property type="protein sequence ID" value="MFC7273818.1"/>
    <property type="molecule type" value="Genomic_DNA"/>
</dbReference>
<protein>
    <submittedName>
        <fullName evidence="3">Uncharacterized protein</fullName>
    </submittedName>
</protein>
<dbReference type="RefSeq" id="WP_378965443.1">
    <property type="nucleotide sequence ID" value="NZ_JBHTBJ010000004.1"/>
</dbReference>
<sequence length="123" mass="13037">MPRLRNRLVGAAAALVTLPLAVAPPAAAAAEPDYTITLHPRQRAAAIGDQMYGVFFEDINFAADGGLYAELVRNRSFEFLPVDNSSYTGLTAGPRPARPPLWTTTRGSTSATARICGRPAPPS</sequence>